<dbReference type="KEGG" id="yti:FNA67_15610"/>
<keyword evidence="1" id="KW-0472">Membrane</keyword>
<dbReference type="Proteomes" id="UP000321062">
    <property type="component" value="Chromosome"/>
</dbReference>
<feature type="transmembrane region" description="Helical" evidence="1">
    <location>
        <begin position="92"/>
        <end position="110"/>
    </location>
</feature>
<keyword evidence="3" id="KW-1185">Reference proteome</keyword>
<dbReference type="Pfam" id="PF03729">
    <property type="entry name" value="DUF308"/>
    <property type="match status" value="1"/>
</dbReference>
<reference evidence="2 3" key="1">
    <citation type="journal article" date="2015" name="Int. J. Syst. Evol. Microbiol.">
        <title>Youhaiella tibetensis gen. nov., sp. nov., isolated from subsurface sediment.</title>
        <authorList>
            <person name="Wang Y.X."/>
            <person name="Huang F.Q."/>
            <person name="Nogi Y."/>
            <person name="Pang S.J."/>
            <person name="Wang P.K."/>
            <person name="Lv J."/>
        </authorList>
    </citation>
    <scope>NUCLEOTIDE SEQUENCE [LARGE SCALE GENOMIC DNA]</scope>
    <source>
        <strain evidence="3">fig4</strain>
    </source>
</reference>
<gene>
    <name evidence="2" type="ORF">FNA67_15610</name>
</gene>
<name>A0A5B9DT48_9HYPH</name>
<dbReference type="OrthoDB" id="7949164at2"/>
<organism evidence="2 3">
    <name type="scientific">Paradevosia tibetensis</name>
    <dbReference type="NCBI Taxonomy" id="1447062"/>
    <lineage>
        <taxon>Bacteria</taxon>
        <taxon>Pseudomonadati</taxon>
        <taxon>Pseudomonadota</taxon>
        <taxon>Alphaproteobacteria</taxon>
        <taxon>Hyphomicrobiales</taxon>
        <taxon>Devosiaceae</taxon>
        <taxon>Paradevosia</taxon>
    </lineage>
</organism>
<keyword evidence="1" id="KW-0812">Transmembrane</keyword>
<dbReference type="AlphaFoldDB" id="A0A5B9DT48"/>
<feature type="transmembrane region" description="Helical" evidence="1">
    <location>
        <begin position="150"/>
        <end position="172"/>
    </location>
</feature>
<protein>
    <submittedName>
        <fullName evidence="2">DUF308 domain-containing protein</fullName>
    </submittedName>
</protein>
<evidence type="ECO:0000313" key="3">
    <source>
        <dbReference type="Proteomes" id="UP000321062"/>
    </source>
</evidence>
<feature type="transmembrane region" description="Helical" evidence="1">
    <location>
        <begin position="178"/>
        <end position="199"/>
    </location>
</feature>
<keyword evidence="1" id="KW-1133">Transmembrane helix</keyword>
<evidence type="ECO:0000256" key="1">
    <source>
        <dbReference type="SAM" id="Phobius"/>
    </source>
</evidence>
<proteinExistence type="predicted"/>
<accession>A0A5B9DT48</accession>
<dbReference type="InterPro" id="IPR052712">
    <property type="entry name" value="Acid_resist_chaperone_HdeD"/>
</dbReference>
<dbReference type="PANTHER" id="PTHR34989">
    <property type="entry name" value="PROTEIN HDED"/>
    <property type="match status" value="1"/>
</dbReference>
<feature type="transmembrane region" description="Helical" evidence="1">
    <location>
        <begin position="56"/>
        <end position="80"/>
    </location>
</feature>
<dbReference type="PANTHER" id="PTHR34989:SF1">
    <property type="entry name" value="PROTEIN HDED"/>
    <property type="match status" value="1"/>
</dbReference>
<dbReference type="InterPro" id="IPR005325">
    <property type="entry name" value="DUF308_memb"/>
</dbReference>
<evidence type="ECO:0000313" key="2">
    <source>
        <dbReference type="EMBL" id="QEE21524.1"/>
    </source>
</evidence>
<sequence length="204" mass="21912">MVKAEIRHILQRYNRSEGTMTDIVDGQSSGFWAIAIRGAVMVVAGLLALFAPLLALATLVMIGGALMIIDGGLGLWGLLFGGKRTQSFWASVSRQLLAVIAGILVVSFPMTSASIGVSAIVWIVGILAVVVGALEVYVAFISRKLMREGAYWPSILSGIAYIAFGVLIMVMPLTSATIVVRLVGLLVLLYGLFQLYLAWQLRRV</sequence>
<feature type="transmembrane region" description="Helical" evidence="1">
    <location>
        <begin position="30"/>
        <end position="50"/>
    </location>
</feature>
<dbReference type="EMBL" id="CP041690">
    <property type="protein sequence ID" value="QEE21524.1"/>
    <property type="molecule type" value="Genomic_DNA"/>
</dbReference>
<dbReference type="GO" id="GO:0005886">
    <property type="term" value="C:plasma membrane"/>
    <property type="evidence" value="ECO:0007669"/>
    <property type="project" value="TreeGrafter"/>
</dbReference>
<feature type="transmembrane region" description="Helical" evidence="1">
    <location>
        <begin position="116"/>
        <end position="138"/>
    </location>
</feature>